<evidence type="ECO:0000313" key="3">
    <source>
        <dbReference type="EMBL" id="QJI03032.1"/>
    </source>
</evidence>
<accession>A0A6H2A253</accession>
<name>A0A6H2A253_9ZZZZ</name>
<gene>
    <name evidence="2" type="ORF">MM415A00504_0023</name>
    <name evidence="1" type="ORF">TM448A04081_0005</name>
    <name evidence="3" type="ORF">TM448B03992_0008</name>
</gene>
<dbReference type="EMBL" id="MT144456">
    <property type="protein sequence ID" value="QJA53848.1"/>
    <property type="molecule type" value="Genomic_DNA"/>
</dbReference>
<evidence type="ECO:0000313" key="1">
    <source>
        <dbReference type="EMBL" id="QJA53848.1"/>
    </source>
</evidence>
<dbReference type="EMBL" id="MT145052">
    <property type="protein sequence ID" value="QJI03032.1"/>
    <property type="molecule type" value="Genomic_DNA"/>
</dbReference>
<proteinExistence type="predicted"/>
<reference evidence="1" key="1">
    <citation type="submission" date="2020-03" db="EMBL/GenBank/DDBJ databases">
        <title>The deep terrestrial virosphere.</title>
        <authorList>
            <person name="Holmfeldt K."/>
            <person name="Nilsson E."/>
            <person name="Simone D."/>
            <person name="Lopez-Fernandez M."/>
            <person name="Wu X."/>
            <person name="de Brujin I."/>
            <person name="Lundin D."/>
            <person name="Andersson A."/>
            <person name="Bertilsson S."/>
            <person name="Dopson M."/>
        </authorList>
    </citation>
    <scope>NUCLEOTIDE SEQUENCE</scope>
    <source>
        <strain evidence="2">MM415A00504</strain>
        <strain evidence="1">TM448A04081</strain>
        <strain evidence="3">TM448B03992</strain>
    </source>
</reference>
<sequence length="72" mass="8471">MMDPIGHSRTQDPTWMTWVRQQPEWRCIVTGMDAERAHIRSKGAGGSDYWIIPLSHEQHMISHSKLYYRCAQ</sequence>
<organism evidence="1">
    <name type="scientific">viral metagenome</name>
    <dbReference type="NCBI Taxonomy" id="1070528"/>
    <lineage>
        <taxon>unclassified sequences</taxon>
        <taxon>metagenomes</taxon>
        <taxon>organismal metagenomes</taxon>
    </lineage>
</organism>
<evidence type="ECO:0000313" key="2">
    <source>
        <dbReference type="EMBL" id="QJA81623.1"/>
    </source>
</evidence>
<dbReference type="EMBL" id="MT142465">
    <property type="protein sequence ID" value="QJA81623.1"/>
    <property type="molecule type" value="Genomic_DNA"/>
</dbReference>
<protein>
    <submittedName>
        <fullName evidence="1">Uncharacterized protein</fullName>
    </submittedName>
</protein>
<dbReference type="AlphaFoldDB" id="A0A6H2A253"/>